<protein>
    <submittedName>
        <fullName evidence="2">Uncharacterized protein</fullName>
    </submittedName>
</protein>
<feature type="region of interest" description="Disordered" evidence="1">
    <location>
        <begin position="79"/>
        <end position="134"/>
    </location>
</feature>
<dbReference type="EMBL" id="JAPMOS010000101">
    <property type="protein sequence ID" value="KAJ4455578.1"/>
    <property type="molecule type" value="Genomic_DNA"/>
</dbReference>
<proteinExistence type="predicted"/>
<organism evidence="2 3">
    <name type="scientific">Paratrimastix pyriformis</name>
    <dbReference type="NCBI Taxonomy" id="342808"/>
    <lineage>
        <taxon>Eukaryota</taxon>
        <taxon>Metamonada</taxon>
        <taxon>Preaxostyla</taxon>
        <taxon>Paratrimastigidae</taxon>
        <taxon>Paratrimastix</taxon>
    </lineage>
</organism>
<gene>
    <name evidence="2" type="ORF">PAPYR_9426</name>
</gene>
<name>A0ABQ8U8C7_9EUKA</name>
<evidence type="ECO:0000313" key="3">
    <source>
        <dbReference type="Proteomes" id="UP001141327"/>
    </source>
</evidence>
<accession>A0ABQ8U8C7</accession>
<reference evidence="2" key="1">
    <citation type="journal article" date="2022" name="bioRxiv">
        <title>Genomics of Preaxostyla Flagellates Illuminates Evolutionary Transitions and the Path Towards Mitochondrial Loss.</title>
        <authorList>
            <person name="Novak L.V.F."/>
            <person name="Treitli S.C."/>
            <person name="Pyrih J."/>
            <person name="Halakuc P."/>
            <person name="Pipaliya S.V."/>
            <person name="Vacek V."/>
            <person name="Brzon O."/>
            <person name="Soukal P."/>
            <person name="Eme L."/>
            <person name="Dacks J.B."/>
            <person name="Karnkowska A."/>
            <person name="Elias M."/>
            <person name="Hampl V."/>
        </authorList>
    </citation>
    <scope>NUCLEOTIDE SEQUENCE</scope>
    <source>
        <strain evidence="2">RCP-MX</strain>
    </source>
</reference>
<feature type="compositionally biased region" description="Low complexity" evidence="1">
    <location>
        <begin position="86"/>
        <end position="96"/>
    </location>
</feature>
<evidence type="ECO:0000313" key="2">
    <source>
        <dbReference type="EMBL" id="KAJ4455578.1"/>
    </source>
</evidence>
<sequence length="134" mass="14508">MPQWAVLDEATSSLPVRPAIPLGFVRGSLSIHALDTNGVGRERRVYGLLLRARIGLLSVSHRPQLRAFHQRVLHLGMPGRGRQHLPEAVGGPPEAEAGAEEDECGSVADRQGWELEVLPDKETPPGLGRTVAPF</sequence>
<keyword evidence="3" id="KW-1185">Reference proteome</keyword>
<dbReference type="Proteomes" id="UP001141327">
    <property type="component" value="Unassembled WGS sequence"/>
</dbReference>
<evidence type="ECO:0000256" key="1">
    <source>
        <dbReference type="SAM" id="MobiDB-lite"/>
    </source>
</evidence>
<comment type="caution">
    <text evidence="2">The sequence shown here is derived from an EMBL/GenBank/DDBJ whole genome shotgun (WGS) entry which is preliminary data.</text>
</comment>